<evidence type="ECO:0000313" key="15">
    <source>
        <dbReference type="EMBL" id="AKL94360.1"/>
    </source>
</evidence>
<keyword evidence="16" id="KW-1185">Reference proteome</keyword>
<dbReference type="InterPro" id="IPR008284">
    <property type="entry name" value="MoCF_biosynth_CS"/>
</dbReference>
<dbReference type="SUPFAM" id="SSF63882">
    <property type="entry name" value="MoeA N-terminal region -like"/>
    <property type="match status" value="1"/>
</dbReference>
<comment type="function">
    <text evidence="3">May be involved in the biosynthesis of molybdopterin.</text>
</comment>
<dbReference type="EC" id="2.10.1.1" evidence="6 14"/>
<dbReference type="GO" id="GO:0005829">
    <property type="term" value="C:cytosol"/>
    <property type="evidence" value="ECO:0007669"/>
    <property type="project" value="TreeGrafter"/>
</dbReference>
<dbReference type="Gene3D" id="3.40.980.10">
    <property type="entry name" value="MoaB/Mog-like domain"/>
    <property type="match status" value="1"/>
</dbReference>
<dbReference type="InterPro" id="IPR005110">
    <property type="entry name" value="MoeA_linker/N"/>
</dbReference>
<evidence type="ECO:0000256" key="8">
    <source>
        <dbReference type="ARBA" id="ARBA00022505"/>
    </source>
</evidence>
<evidence type="ECO:0000256" key="9">
    <source>
        <dbReference type="ARBA" id="ARBA00022679"/>
    </source>
</evidence>
<dbReference type="Gene3D" id="3.90.105.10">
    <property type="entry name" value="Molybdopterin biosynthesis moea protein, domain 2"/>
    <property type="match status" value="1"/>
</dbReference>
<keyword evidence="11 14" id="KW-0460">Magnesium</keyword>
<dbReference type="Pfam" id="PF03453">
    <property type="entry name" value="MoeA_N"/>
    <property type="match status" value="1"/>
</dbReference>
<dbReference type="AlphaFoldDB" id="A0A0D8IEL2"/>
<keyword evidence="12 14" id="KW-0501">Molybdenum cofactor biosynthesis</keyword>
<dbReference type="FunFam" id="3.40.980.10:FF:000004">
    <property type="entry name" value="Molybdopterin molybdenumtransferase"/>
    <property type="match status" value="1"/>
</dbReference>
<dbReference type="InterPro" id="IPR001453">
    <property type="entry name" value="MoaB/Mog_dom"/>
</dbReference>
<evidence type="ECO:0000256" key="6">
    <source>
        <dbReference type="ARBA" id="ARBA00013269"/>
    </source>
</evidence>
<dbReference type="InterPro" id="IPR036135">
    <property type="entry name" value="MoeA_linker/N_sf"/>
</dbReference>
<comment type="function">
    <text evidence="2 14">Catalyzes the insertion of molybdate into adenylated molybdopterin with the concomitant release of AMP.</text>
</comment>
<keyword evidence="9 14" id="KW-0808">Transferase</keyword>
<dbReference type="EMBL" id="CP009687">
    <property type="protein sequence ID" value="AKL94360.1"/>
    <property type="molecule type" value="Genomic_DNA"/>
</dbReference>
<dbReference type="OrthoDB" id="9804758at2"/>
<evidence type="ECO:0000256" key="2">
    <source>
        <dbReference type="ARBA" id="ARBA00002901"/>
    </source>
</evidence>
<dbReference type="GO" id="GO:0046872">
    <property type="term" value="F:metal ion binding"/>
    <property type="evidence" value="ECO:0007669"/>
    <property type="project" value="UniProtKB-UniRule"/>
</dbReference>
<accession>A0A0D8IEL2</accession>
<organism evidence="15 16">
    <name type="scientific">Clostridium aceticum</name>
    <dbReference type="NCBI Taxonomy" id="84022"/>
    <lineage>
        <taxon>Bacteria</taxon>
        <taxon>Bacillati</taxon>
        <taxon>Bacillota</taxon>
        <taxon>Clostridia</taxon>
        <taxon>Eubacteriales</taxon>
        <taxon>Clostridiaceae</taxon>
        <taxon>Clostridium</taxon>
    </lineage>
</organism>
<evidence type="ECO:0000256" key="12">
    <source>
        <dbReference type="ARBA" id="ARBA00023150"/>
    </source>
</evidence>
<dbReference type="STRING" id="84022.CACET_c08510"/>
<dbReference type="InterPro" id="IPR036425">
    <property type="entry name" value="MoaB/Mog-like_dom_sf"/>
</dbReference>
<comment type="similarity">
    <text evidence="5 14">Belongs to the MoeA family.</text>
</comment>
<comment type="catalytic activity">
    <reaction evidence="13">
        <text>adenylyl-molybdopterin + molybdate = Mo-molybdopterin + AMP + H(+)</text>
        <dbReference type="Rhea" id="RHEA:35047"/>
        <dbReference type="ChEBI" id="CHEBI:15378"/>
        <dbReference type="ChEBI" id="CHEBI:36264"/>
        <dbReference type="ChEBI" id="CHEBI:62727"/>
        <dbReference type="ChEBI" id="CHEBI:71302"/>
        <dbReference type="ChEBI" id="CHEBI:456215"/>
        <dbReference type="EC" id="2.10.1.1"/>
    </reaction>
</comment>
<dbReference type="SMART" id="SM00852">
    <property type="entry name" value="MoCF_biosynth"/>
    <property type="match status" value="1"/>
</dbReference>
<comment type="pathway">
    <text evidence="4 14">Cofactor biosynthesis; molybdopterin biosynthesis.</text>
</comment>
<comment type="cofactor">
    <cofactor evidence="1 14">
        <name>Mg(2+)</name>
        <dbReference type="ChEBI" id="CHEBI:18420"/>
    </cofactor>
</comment>
<dbReference type="PANTHER" id="PTHR10192:SF5">
    <property type="entry name" value="GEPHYRIN"/>
    <property type="match status" value="1"/>
</dbReference>
<evidence type="ECO:0000256" key="4">
    <source>
        <dbReference type="ARBA" id="ARBA00005046"/>
    </source>
</evidence>
<sequence length="403" mass="44582">MIKISEAINIITKEAKLLEVEKVHILSSLNKILAEDIYSKDNLPSFDKSAMDGYAIKSEDTKNCESKNPVELRIKGIIKAGDYYEEEIKCGEAIKIMTGAAVPRGANAVIEIEKVNTVKDKLILNSVVKKENNIIKMGEEIEIGDLAIQKGKMIRPAEIGLLASLGYKYIHVYKSPVISLIITGDELIEIDEEPFMGKIRNSNEYSLRALIDNLNGKYISLGVVSDDKNILKEKIKYAFENSDIVITSGGASVGDYDFIEDVLKELGADIKFTTISIKPGKPVTFAVYNEKLFFGLPGNPMSIITAFEEFVVPAVNKMMGKNNLVKEEITVVLADDFKGKKGRTKYVYADIIKENGRYYAYNVGSQCSNHLITLSRANGIVIIPADIGSVNKGEILNGKFIFK</sequence>
<evidence type="ECO:0000256" key="7">
    <source>
        <dbReference type="ARBA" id="ARBA00021108"/>
    </source>
</evidence>
<evidence type="ECO:0000256" key="10">
    <source>
        <dbReference type="ARBA" id="ARBA00022723"/>
    </source>
</evidence>
<dbReference type="Pfam" id="PF03454">
    <property type="entry name" value="MoeA_C"/>
    <property type="match status" value="1"/>
</dbReference>
<dbReference type="UniPathway" id="UPA00344"/>
<keyword evidence="8 14" id="KW-0500">Molybdenum</keyword>
<evidence type="ECO:0000256" key="1">
    <source>
        <dbReference type="ARBA" id="ARBA00001946"/>
    </source>
</evidence>
<evidence type="ECO:0000256" key="14">
    <source>
        <dbReference type="RuleBase" id="RU365090"/>
    </source>
</evidence>
<evidence type="ECO:0000313" key="16">
    <source>
        <dbReference type="Proteomes" id="UP000035704"/>
    </source>
</evidence>
<dbReference type="PANTHER" id="PTHR10192">
    <property type="entry name" value="MOLYBDOPTERIN BIOSYNTHESIS PROTEIN"/>
    <property type="match status" value="1"/>
</dbReference>
<dbReference type="Proteomes" id="UP000035704">
    <property type="component" value="Chromosome"/>
</dbReference>
<dbReference type="InterPro" id="IPR036688">
    <property type="entry name" value="MoeA_C_domain_IV_sf"/>
</dbReference>
<proteinExistence type="inferred from homology"/>
<gene>
    <name evidence="15" type="primary">moeA3</name>
    <name evidence="15" type="ORF">CACET_c08510</name>
</gene>
<dbReference type="InterPro" id="IPR038987">
    <property type="entry name" value="MoeA-like"/>
</dbReference>
<dbReference type="PATRIC" id="fig|84022.5.peg.2474"/>
<dbReference type="CDD" id="cd00887">
    <property type="entry name" value="MoeA"/>
    <property type="match status" value="1"/>
</dbReference>
<dbReference type="NCBIfam" id="TIGR00177">
    <property type="entry name" value="molyb_syn"/>
    <property type="match status" value="1"/>
</dbReference>
<dbReference type="PROSITE" id="PS01079">
    <property type="entry name" value="MOCF_BIOSYNTHESIS_2"/>
    <property type="match status" value="1"/>
</dbReference>
<dbReference type="NCBIfam" id="NF045515">
    <property type="entry name" value="Glp_gephyrin"/>
    <property type="match status" value="1"/>
</dbReference>
<dbReference type="SUPFAM" id="SSF63867">
    <property type="entry name" value="MoeA C-terminal domain-like"/>
    <property type="match status" value="1"/>
</dbReference>
<name>A0A0D8IEL2_9CLOT</name>
<dbReference type="InterPro" id="IPR005111">
    <property type="entry name" value="MoeA_C_domain_IV"/>
</dbReference>
<reference evidence="15 16" key="1">
    <citation type="submission" date="2014-10" db="EMBL/GenBank/DDBJ databases">
        <title>Genome sequence of Clostridium aceticum DSM 1496.</title>
        <authorList>
            <person name="Poehlein A."/>
            <person name="Schiel-Bengelsdorf B."/>
            <person name="Gottschalk G."/>
            <person name="Duerre P."/>
            <person name="Daniel R."/>
        </authorList>
    </citation>
    <scope>NUCLEOTIDE SEQUENCE [LARGE SCALE GENOMIC DNA]</scope>
    <source>
        <strain evidence="15 16">DSM 1496</strain>
    </source>
</reference>
<evidence type="ECO:0000256" key="5">
    <source>
        <dbReference type="ARBA" id="ARBA00010763"/>
    </source>
</evidence>
<evidence type="ECO:0000256" key="3">
    <source>
        <dbReference type="ARBA" id="ARBA00003487"/>
    </source>
</evidence>
<dbReference type="Pfam" id="PF00994">
    <property type="entry name" value="MoCF_biosynth"/>
    <property type="match status" value="1"/>
</dbReference>
<dbReference type="SUPFAM" id="SSF53218">
    <property type="entry name" value="Molybdenum cofactor biosynthesis proteins"/>
    <property type="match status" value="1"/>
</dbReference>
<dbReference type="KEGG" id="cace:CACET_c08510"/>
<dbReference type="Gene3D" id="2.170.190.11">
    <property type="entry name" value="Molybdopterin biosynthesis moea protein, domain 3"/>
    <property type="match status" value="1"/>
</dbReference>
<dbReference type="Gene3D" id="2.40.340.10">
    <property type="entry name" value="MoeA, C-terminal, domain IV"/>
    <property type="match status" value="1"/>
</dbReference>
<protein>
    <recommendedName>
        <fullName evidence="7 14">Molybdopterin molybdenumtransferase</fullName>
        <ecNumber evidence="6 14">2.10.1.1</ecNumber>
    </recommendedName>
</protein>
<evidence type="ECO:0000256" key="11">
    <source>
        <dbReference type="ARBA" id="ARBA00022842"/>
    </source>
</evidence>
<dbReference type="GO" id="GO:0006777">
    <property type="term" value="P:Mo-molybdopterin cofactor biosynthetic process"/>
    <property type="evidence" value="ECO:0007669"/>
    <property type="project" value="UniProtKB-UniRule"/>
</dbReference>
<dbReference type="GO" id="GO:0061599">
    <property type="term" value="F:molybdopterin molybdotransferase activity"/>
    <property type="evidence" value="ECO:0007669"/>
    <property type="project" value="UniProtKB-UniRule"/>
</dbReference>
<evidence type="ECO:0000256" key="13">
    <source>
        <dbReference type="ARBA" id="ARBA00047317"/>
    </source>
</evidence>
<keyword evidence="10 14" id="KW-0479">Metal-binding</keyword>